<dbReference type="OrthoDB" id="9811804at2"/>
<evidence type="ECO:0000259" key="11">
    <source>
        <dbReference type="PROSITE" id="PS51722"/>
    </source>
</evidence>
<gene>
    <name evidence="8" type="primary">infB</name>
    <name evidence="12" type="ORF">P618_200862</name>
</gene>
<dbReference type="CDD" id="cd03692">
    <property type="entry name" value="mtIF2_IVc"/>
    <property type="match status" value="1"/>
</dbReference>
<evidence type="ECO:0000256" key="1">
    <source>
        <dbReference type="ARBA" id="ARBA00007733"/>
    </source>
</evidence>
<dbReference type="SUPFAM" id="SSF52156">
    <property type="entry name" value="Initiation factor IF2/eIF5b, domain 3"/>
    <property type="match status" value="1"/>
</dbReference>
<dbReference type="InterPro" id="IPR006847">
    <property type="entry name" value="IF2_N"/>
</dbReference>
<feature type="compositionally biased region" description="Basic and acidic residues" evidence="10">
    <location>
        <begin position="42"/>
        <end position="67"/>
    </location>
</feature>
<dbReference type="InterPro" id="IPR009000">
    <property type="entry name" value="Transl_B-barrel_sf"/>
</dbReference>
<dbReference type="PANTHER" id="PTHR43381">
    <property type="entry name" value="TRANSLATION INITIATION FACTOR IF-2-RELATED"/>
    <property type="match status" value="1"/>
</dbReference>
<dbReference type="Gene3D" id="3.40.50.300">
    <property type="entry name" value="P-loop containing nucleotide triphosphate hydrolases"/>
    <property type="match status" value="1"/>
</dbReference>
<keyword evidence="8" id="KW-0963">Cytoplasm</keyword>
<dbReference type="PANTHER" id="PTHR43381:SF5">
    <property type="entry name" value="TR-TYPE G DOMAIN-CONTAINING PROTEIN"/>
    <property type="match status" value="1"/>
</dbReference>
<comment type="subcellular location">
    <subcellularLocation>
        <location evidence="8">Cytoplasm</location>
    </subcellularLocation>
</comment>
<comment type="function">
    <text evidence="7 8 9">One of the essential components for the initiation of protein synthesis. Protects formylmethionyl-tRNA from spontaneous hydrolysis and promotes its binding to the 30S ribosomal subunits. Also involved in the hydrolysis of GTP during the formation of the 70S ribosomal complex.</text>
</comment>
<feature type="compositionally biased region" description="Basic and acidic residues" evidence="10">
    <location>
        <begin position="146"/>
        <end position="189"/>
    </location>
</feature>
<organism evidence="12 13">
    <name type="scientific">Holospora obtusa F1</name>
    <dbReference type="NCBI Taxonomy" id="1399147"/>
    <lineage>
        <taxon>Bacteria</taxon>
        <taxon>Pseudomonadati</taxon>
        <taxon>Pseudomonadota</taxon>
        <taxon>Alphaproteobacteria</taxon>
        <taxon>Holosporales</taxon>
        <taxon>Holosporaceae</taxon>
        <taxon>Holospora</taxon>
    </lineage>
</organism>
<proteinExistence type="inferred from homology"/>
<evidence type="ECO:0000256" key="6">
    <source>
        <dbReference type="ARBA" id="ARBA00023134"/>
    </source>
</evidence>
<dbReference type="eggNOG" id="COG0532">
    <property type="taxonomic scope" value="Bacteria"/>
</dbReference>
<dbReference type="FunFam" id="2.40.30.10:FF:000054">
    <property type="entry name" value="Translation initiation factor IF-2"/>
    <property type="match status" value="1"/>
</dbReference>
<feature type="region of interest" description="Disordered" evidence="10">
    <location>
        <begin position="99"/>
        <end position="119"/>
    </location>
</feature>
<evidence type="ECO:0000256" key="9">
    <source>
        <dbReference type="RuleBase" id="RU000644"/>
    </source>
</evidence>
<dbReference type="InterPro" id="IPR005225">
    <property type="entry name" value="Small_GTP-bd"/>
</dbReference>
<protein>
    <recommendedName>
        <fullName evidence="2 8">Translation initiation factor IF-2</fullName>
    </recommendedName>
</protein>
<dbReference type="SUPFAM" id="SSF50447">
    <property type="entry name" value="Translation proteins"/>
    <property type="match status" value="2"/>
</dbReference>
<dbReference type="InterPro" id="IPR044145">
    <property type="entry name" value="IF2_II"/>
</dbReference>
<dbReference type="FunFam" id="3.40.50.300:FF:000019">
    <property type="entry name" value="Translation initiation factor IF-2"/>
    <property type="match status" value="1"/>
</dbReference>
<dbReference type="InterPro" id="IPR000795">
    <property type="entry name" value="T_Tr_GTP-bd_dom"/>
</dbReference>
<feature type="binding site" evidence="8">
    <location>
        <begin position="438"/>
        <end position="441"/>
    </location>
    <ligand>
        <name>GTP</name>
        <dbReference type="ChEBI" id="CHEBI:37565"/>
    </ligand>
</feature>
<dbReference type="InterPro" id="IPR036925">
    <property type="entry name" value="TIF_IF2_dom3_sf"/>
</dbReference>
<feature type="binding site" evidence="8">
    <location>
        <begin position="384"/>
        <end position="388"/>
    </location>
    <ligand>
        <name>GTP</name>
        <dbReference type="ChEBI" id="CHEBI:37565"/>
    </ligand>
</feature>
<dbReference type="HAMAP" id="MF_00100_B">
    <property type="entry name" value="IF_2_B"/>
    <property type="match status" value="1"/>
</dbReference>
<dbReference type="EMBL" id="AWTR02000074">
    <property type="protein sequence ID" value="ETZ06964.1"/>
    <property type="molecule type" value="Genomic_DNA"/>
</dbReference>
<dbReference type="GO" id="GO:0005737">
    <property type="term" value="C:cytoplasm"/>
    <property type="evidence" value="ECO:0007669"/>
    <property type="project" value="UniProtKB-SubCell"/>
</dbReference>
<evidence type="ECO:0000313" key="13">
    <source>
        <dbReference type="Proteomes" id="UP000019112"/>
    </source>
</evidence>
<dbReference type="Pfam" id="PF04760">
    <property type="entry name" value="IF2_N"/>
    <property type="match status" value="1"/>
</dbReference>
<feature type="region of interest" description="Disordered" evidence="10">
    <location>
        <begin position="1"/>
        <end position="67"/>
    </location>
</feature>
<dbReference type="Gene3D" id="2.40.30.10">
    <property type="entry name" value="Translation factors"/>
    <property type="match status" value="2"/>
</dbReference>
<dbReference type="InterPro" id="IPR023115">
    <property type="entry name" value="TIF_IF2_dom3"/>
</dbReference>
<name>W6TE81_HOLOB</name>
<dbReference type="CDD" id="cd03702">
    <property type="entry name" value="IF2_mtIF2_II"/>
    <property type="match status" value="1"/>
</dbReference>
<evidence type="ECO:0000256" key="2">
    <source>
        <dbReference type="ARBA" id="ARBA00020675"/>
    </source>
</evidence>
<comment type="similarity">
    <text evidence="1 8 9">Belongs to the TRAFAC class translation factor GTPase superfamily. Classic translation factor GTPase family. IF-2 subfamily.</text>
</comment>
<dbReference type="Pfam" id="PF00009">
    <property type="entry name" value="GTP_EFTU"/>
    <property type="match status" value="1"/>
</dbReference>
<reference evidence="12 13" key="1">
    <citation type="journal article" date="2014" name="FEMS Microbiol. Lett.">
        <title>Draft genome sequences of three Holospora species (Holospora obtusa, Holospora undulata, and Holospora elegans), endonuclear symbiotic bacteria of the ciliate Paramecium caudatum.</title>
        <authorList>
            <person name="Dohra H."/>
            <person name="Tanaka K."/>
            <person name="Suzuki T."/>
            <person name="Fujishima M."/>
            <person name="Suzuki H."/>
        </authorList>
    </citation>
    <scope>NUCLEOTIDE SEQUENCE [LARGE SCALE GENOMIC DNA]</scope>
    <source>
        <strain evidence="12 13">F1</strain>
    </source>
</reference>
<feature type="binding site" evidence="8">
    <location>
        <begin position="337"/>
        <end position="344"/>
    </location>
    <ligand>
        <name>GTP</name>
        <dbReference type="ChEBI" id="CHEBI:37565"/>
    </ligand>
</feature>
<keyword evidence="13" id="KW-1185">Reference proteome</keyword>
<evidence type="ECO:0000256" key="3">
    <source>
        <dbReference type="ARBA" id="ARBA00022540"/>
    </source>
</evidence>
<dbReference type="Proteomes" id="UP000019112">
    <property type="component" value="Unassembled WGS sequence"/>
</dbReference>
<dbReference type="AlphaFoldDB" id="W6TE81"/>
<comment type="caution">
    <text evidence="8">Lacks conserved residue(s) required for the propagation of feature annotation.</text>
</comment>
<dbReference type="STRING" id="1399147.P618_200862"/>
<dbReference type="InterPro" id="IPR027417">
    <property type="entry name" value="P-loop_NTPase"/>
</dbReference>
<keyword evidence="4 8" id="KW-0547">Nucleotide-binding</keyword>
<sequence length="832" mass="92801">MTEERKDKKRKPLGLSVEQTPSRPTEKESVKQTFVQGKTKRVAVEVRRGSRGSSDRRSGGGFEKFTDEEQLRRIRAVQQALQEKEEAELLKIAREKADQERKALEALQEEQAKKEASQEIVDTLSVKKETKNVVKEDQGVPLVKEVSLEENSKKVPVEEKKRKFSNERVSDRDDANKPKRTKPGTEESARTVPKRAKQKYEKILGSPVILEDDLVNTLEDDVSFKKSMLRKGKSGKLKKEKKNILVISRSVELTGPISVQDLSEKIAVKSQKVVQLLESLGKSVTAYSILDVETSELIITEMGHKSQRVGLEDLEARWWGVKSKTYEDRPPVVTIMGHVDHGKTSLLDALRETSVASGEKGGITQHIGAYQTRLKSGKQVTFIDTPGHEAFIRMRERGSAVTDIIVLVVAADDGVKAQTIEAIRHAKTSNVPIIVAINKIDKTTAKPDVVRSELLNHGVVVEKMGGEVLDVEVSALTKKNLDALIETILLQAEMMELTCSPDTKARGTIIESHMRKGHGHVATVLIQNGTLRKGDIFVAGLLSGKVRMMFDAEGHVVQKATPGQPVEVLGFSRSPLSGDRFMSLDQESQAREFVEWKKSQALSDDSSEVTSNLPENSSDLAQYFKSQNVKTLFLVINADVQGSLEGLAYELEKIHHGEVALQVISSEVGPVSESDVMLAKTSNAIILMFNTYVLPDARKLIDQEKVILLNHQIVYRAIEEVKTLLEKLLAPEIQEHFLGKAEIIKVFHVKKSSSIAGCLVKEGALRRGEYVKIFRDKTLLFEGEIKSLRHVKNDMKEVKFGYECGMILEGFDAFEVGDRIECYEKKSIAREL</sequence>
<dbReference type="CDD" id="cd01887">
    <property type="entry name" value="IF2_eIF5B"/>
    <property type="match status" value="1"/>
</dbReference>
<evidence type="ECO:0000256" key="4">
    <source>
        <dbReference type="ARBA" id="ARBA00022741"/>
    </source>
</evidence>
<feature type="domain" description="Tr-type G" evidence="11">
    <location>
        <begin position="328"/>
        <end position="498"/>
    </location>
</feature>
<evidence type="ECO:0000256" key="5">
    <source>
        <dbReference type="ARBA" id="ARBA00022917"/>
    </source>
</evidence>
<dbReference type="Pfam" id="PF22042">
    <property type="entry name" value="EF-G_D2"/>
    <property type="match status" value="1"/>
</dbReference>
<comment type="caution">
    <text evidence="12">The sequence shown here is derived from an EMBL/GenBank/DDBJ whole genome shotgun (WGS) entry which is preliminary data.</text>
</comment>
<dbReference type="GO" id="GO:0003743">
    <property type="term" value="F:translation initiation factor activity"/>
    <property type="evidence" value="ECO:0007669"/>
    <property type="project" value="UniProtKB-UniRule"/>
</dbReference>
<dbReference type="Pfam" id="PF11987">
    <property type="entry name" value="IF-2"/>
    <property type="match status" value="1"/>
</dbReference>
<feature type="compositionally biased region" description="Basic and acidic residues" evidence="10">
    <location>
        <begin position="99"/>
        <end position="117"/>
    </location>
</feature>
<evidence type="ECO:0000313" key="12">
    <source>
        <dbReference type="EMBL" id="ETZ06964.1"/>
    </source>
</evidence>
<dbReference type="SUPFAM" id="SSF52540">
    <property type="entry name" value="P-loop containing nucleoside triphosphate hydrolases"/>
    <property type="match status" value="1"/>
</dbReference>
<accession>W6TE81</accession>
<dbReference type="FunFam" id="3.40.50.10050:FF:000001">
    <property type="entry name" value="Translation initiation factor IF-2"/>
    <property type="match status" value="1"/>
</dbReference>
<dbReference type="InterPro" id="IPR015760">
    <property type="entry name" value="TIF_IF2"/>
</dbReference>
<dbReference type="PROSITE" id="PS51722">
    <property type="entry name" value="G_TR_2"/>
    <property type="match status" value="1"/>
</dbReference>
<keyword evidence="3 8" id="KW-0396">Initiation factor</keyword>
<dbReference type="GO" id="GO:0003924">
    <property type="term" value="F:GTPase activity"/>
    <property type="evidence" value="ECO:0007669"/>
    <property type="project" value="UniProtKB-UniRule"/>
</dbReference>
<evidence type="ECO:0000256" key="8">
    <source>
        <dbReference type="HAMAP-Rule" id="MF_00100"/>
    </source>
</evidence>
<evidence type="ECO:0000256" key="7">
    <source>
        <dbReference type="ARBA" id="ARBA00025162"/>
    </source>
</evidence>
<keyword evidence="5 8" id="KW-0648">Protein biosynthesis</keyword>
<evidence type="ECO:0000256" key="10">
    <source>
        <dbReference type="SAM" id="MobiDB-lite"/>
    </source>
</evidence>
<dbReference type="NCBIfam" id="TIGR00487">
    <property type="entry name" value="IF-2"/>
    <property type="match status" value="1"/>
</dbReference>
<dbReference type="FunFam" id="2.40.30.10:FF:000008">
    <property type="entry name" value="Translation initiation factor IF-2"/>
    <property type="match status" value="1"/>
</dbReference>
<feature type="region of interest" description="Disordered" evidence="10">
    <location>
        <begin position="138"/>
        <end position="194"/>
    </location>
</feature>
<dbReference type="PROSITE" id="PS01176">
    <property type="entry name" value="IF2"/>
    <property type="match status" value="1"/>
</dbReference>
<dbReference type="Gene3D" id="3.40.50.10050">
    <property type="entry name" value="Translation initiation factor IF- 2, domain 3"/>
    <property type="match status" value="1"/>
</dbReference>
<dbReference type="GO" id="GO:0005525">
    <property type="term" value="F:GTP binding"/>
    <property type="evidence" value="ECO:0007669"/>
    <property type="project" value="UniProtKB-KW"/>
</dbReference>
<dbReference type="InterPro" id="IPR053905">
    <property type="entry name" value="EF-G-like_DII"/>
</dbReference>
<dbReference type="InterPro" id="IPR000178">
    <property type="entry name" value="TF_IF2_bacterial-like"/>
</dbReference>
<dbReference type="RefSeq" id="WP_021827038.1">
    <property type="nucleotide sequence ID" value="NZ_AWTR02000074.1"/>
</dbReference>
<keyword evidence="6 8" id="KW-0342">GTP-binding</keyword>
<dbReference type="NCBIfam" id="TIGR00231">
    <property type="entry name" value="small_GTP"/>
    <property type="match status" value="1"/>
</dbReference>